<keyword evidence="8" id="KW-1185">Reference proteome</keyword>
<dbReference type="Pfam" id="PF01490">
    <property type="entry name" value="Aa_trans"/>
    <property type="match status" value="1"/>
</dbReference>
<evidence type="ECO:0000256" key="3">
    <source>
        <dbReference type="ARBA" id="ARBA00022989"/>
    </source>
</evidence>
<comment type="caution">
    <text evidence="7">The sequence shown here is derived from an EMBL/GenBank/DDBJ whole genome shotgun (WGS) entry which is preliminary data.</text>
</comment>
<evidence type="ECO:0000256" key="2">
    <source>
        <dbReference type="ARBA" id="ARBA00022692"/>
    </source>
</evidence>
<evidence type="ECO:0000256" key="4">
    <source>
        <dbReference type="ARBA" id="ARBA00023136"/>
    </source>
</evidence>
<protein>
    <recommendedName>
        <fullName evidence="6">Amino acid transporter transmembrane domain-containing protein</fullName>
    </recommendedName>
</protein>
<dbReference type="Proteomes" id="UP000243515">
    <property type="component" value="Unassembled WGS sequence"/>
</dbReference>
<dbReference type="GO" id="GO:0016020">
    <property type="term" value="C:membrane"/>
    <property type="evidence" value="ECO:0007669"/>
    <property type="project" value="UniProtKB-SubCell"/>
</dbReference>
<evidence type="ECO:0000313" key="7">
    <source>
        <dbReference type="EMBL" id="OXV11233.1"/>
    </source>
</evidence>
<keyword evidence="2 5" id="KW-0812">Transmembrane</keyword>
<name>A0A232M4B5_9EURO</name>
<feature type="transmembrane region" description="Helical" evidence="5">
    <location>
        <begin position="155"/>
        <end position="173"/>
    </location>
</feature>
<feature type="domain" description="Amino acid transporter transmembrane" evidence="6">
    <location>
        <begin position="127"/>
        <end position="233"/>
    </location>
</feature>
<dbReference type="EMBL" id="NPHW01002552">
    <property type="protein sequence ID" value="OXV11233.1"/>
    <property type="molecule type" value="Genomic_DNA"/>
</dbReference>
<evidence type="ECO:0000259" key="6">
    <source>
        <dbReference type="Pfam" id="PF01490"/>
    </source>
</evidence>
<proteinExistence type="predicted"/>
<dbReference type="AlphaFoldDB" id="A0A232M4B5"/>
<feature type="transmembrane region" description="Helical" evidence="5">
    <location>
        <begin position="127"/>
        <end position="149"/>
    </location>
</feature>
<evidence type="ECO:0000256" key="1">
    <source>
        <dbReference type="ARBA" id="ARBA00004370"/>
    </source>
</evidence>
<organism evidence="7 8">
    <name type="scientific">Elaphomyces granulatus</name>
    <dbReference type="NCBI Taxonomy" id="519963"/>
    <lineage>
        <taxon>Eukaryota</taxon>
        <taxon>Fungi</taxon>
        <taxon>Dikarya</taxon>
        <taxon>Ascomycota</taxon>
        <taxon>Pezizomycotina</taxon>
        <taxon>Eurotiomycetes</taxon>
        <taxon>Eurotiomycetidae</taxon>
        <taxon>Eurotiales</taxon>
        <taxon>Elaphomycetaceae</taxon>
        <taxon>Elaphomyces</taxon>
    </lineage>
</organism>
<evidence type="ECO:0000313" key="8">
    <source>
        <dbReference type="Proteomes" id="UP000243515"/>
    </source>
</evidence>
<dbReference type="OrthoDB" id="40134at2759"/>
<dbReference type="InterPro" id="IPR013057">
    <property type="entry name" value="AA_transpt_TM"/>
</dbReference>
<comment type="subcellular location">
    <subcellularLocation>
        <location evidence="1">Membrane</location>
    </subcellularLocation>
</comment>
<keyword evidence="3 5" id="KW-1133">Transmembrane helix</keyword>
<accession>A0A232M4B5</accession>
<evidence type="ECO:0000256" key="5">
    <source>
        <dbReference type="SAM" id="Phobius"/>
    </source>
</evidence>
<gene>
    <name evidence="7" type="ORF">Egran_01006</name>
</gene>
<keyword evidence="4 5" id="KW-0472">Membrane</keyword>
<reference evidence="7 8" key="1">
    <citation type="journal article" date="2015" name="Environ. Microbiol.">
        <title>Metagenome sequence of Elaphomyces granulatus from sporocarp tissue reveals Ascomycota ectomycorrhizal fingerprints of genome expansion and a Proteobacteria-rich microbiome.</title>
        <authorList>
            <person name="Quandt C.A."/>
            <person name="Kohler A."/>
            <person name="Hesse C.N."/>
            <person name="Sharpton T.J."/>
            <person name="Martin F."/>
            <person name="Spatafora J.W."/>
        </authorList>
    </citation>
    <scope>NUCLEOTIDE SEQUENCE [LARGE SCALE GENOMIC DNA]</scope>
    <source>
        <strain evidence="7 8">OSC145934</strain>
    </source>
</reference>
<feature type="non-terminal residue" evidence="7">
    <location>
        <position position="241"/>
    </location>
</feature>
<feature type="transmembrane region" description="Helical" evidence="5">
    <location>
        <begin position="204"/>
        <end position="222"/>
    </location>
</feature>
<sequence>MDYFKSNPVGSEVHTAELESKQTNRLYIRPHERKPHDPDVGFEEYVYYALYTRAEQDSHPSEPSFVDGFIAKVFPRRMQASTGAGECPPISSSNETMIEDYGVACAIVSDEEWLNASRAFRTATSGACFFLITTDILGPFGVGFSLGTMGWGPGIALYTVFGLTAGYSGYLIWKCFMGLDSYQFPLKNYGDIAFRIYGSHTRHIFNFLQSIQLMFSVGLIIISNGQALSQVSKFRLCYAVC</sequence>